<dbReference type="PROSITE" id="PS50175">
    <property type="entry name" value="ASP_PROT_RETROV"/>
    <property type="match status" value="1"/>
</dbReference>
<protein>
    <recommendedName>
        <fullName evidence="7">Protein SDA1</fullName>
    </recommendedName>
</protein>
<dbReference type="PANTHER" id="PTHR12730">
    <property type="entry name" value="HSDA/SDA1-RELATED"/>
    <property type="match status" value="1"/>
</dbReference>
<reference evidence="11 12" key="1">
    <citation type="submission" date="2019-07" db="EMBL/GenBank/DDBJ databases">
        <title>Draft genome assembly of a fouling barnacle, Amphibalanus amphitrite (Darwin, 1854): The first reference genome for Thecostraca.</title>
        <authorList>
            <person name="Kim W."/>
        </authorList>
    </citation>
    <scope>NUCLEOTIDE SEQUENCE [LARGE SCALE GENOMIC DNA]</scope>
    <source>
        <strain evidence="11">SNU_AA5</strain>
        <tissue evidence="11">Soma without cirri and trophi</tissue>
    </source>
</reference>
<evidence type="ECO:0000256" key="9">
    <source>
        <dbReference type="SAM" id="MobiDB-lite"/>
    </source>
</evidence>
<dbReference type="GO" id="GO:0004190">
    <property type="term" value="F:aspartic-type endopeptidase activity"/>
    <property type="evidence" value="ECO:0007669"/>
    <property type="project" value="InterPro"/>
</dbReference>
<feature type="region of interest" description="Disordered" evidence="9">
    <location>
        <begin position="842"/>
        <end position="875"/>
    </location>
</feature>
<feature type="compositionally biased region" description="Low complexity" evidence="9">
    <location>
        <begin position="743"/>
        <end position="756"/>
    </location>
</feature>
<dbReference type="PANTHER" id="PTHR12730:SF0">
    <property type="entry name" value="PROTEIN SDA1 HOMOLOG"/>
    <property type="match status" value="1"/>
</dbReference>
<comment type="caution">
    <text evidence="11">The sequence shown here is derived from an EMBL/GenBank/DDBJ whole genome shotgun (WGS) entry which is preliminary data.</text>
</comment>
<evidence type="ECO:0000256" key="8">
    <source>
        <dbReference type="SAM" id="Coils"/>
    </source>
</evidence>
<name>A0A6A4WQG1_AMPAM</name>
<dbReference type="Proteomes" id="UP000440578">
    <property type="component" value="Unassembled WGS sequence"/>
</dbReference>
<comment type="function">
    <text evidence="7">Required for 60S pre-ribosomal subunits export to the cytoplasm.</text>
</comment>
<feature type="compositionally biased region" description="Basic and acidic residues" evidence="9">
    <location>
        <begin position="792"/>
        <end position="806"/>
    </location>
</feature>
<dbReference type="InterPro" id="IPR027312">
    <property type="entry name" value="Sda1"/>
</dbReference>
<evidence type="ECO:0000256" key="6">
    <source>
        <dbReference type="ARBA" id="ARBA00023242"/>
    </source>
</evidence>
<organism evidence="11 12">
    <name type="scientific">Amphibalanus amphitrite</name>
    <name type="common">Striped barnacle</name>
    <name type="synonym">Balanus amphitrite</name>
    <dbReference type="NCBI Taxonomy" id="1232801"/>
    <lineage>
        <taxon>Eukaryota</taxon>
        <taxon>Metazoa</taxon>
        <taxon>Ecdysozoa</taxon>
        <taxon>Arthropoda</taxon>
        <taxon>Crustacea</taxon>
        <taxon>Multicrustacea</taxon>
        <taxon>Cirripedia</taxon>
        <taxon>Thoracica</taxon>
        <taxon>Thoracicalcarea</taxon>
        <taxon>Balanomorpha</taxon>
        <taxon>Balanoidea</taxon>
        <taxon>Balanidae</taxon>
        <taxon>Amphibalaninae</taxon>
        <taxon>Amphibalanus</taxon>
    </lineage>
</organism>
<dbReference type="Pfam" id="PF05285">
    <property type="entry name" value="SDA1_dom"/>
    <property type="match status" value="1"/>
</dbReference>
<dbReference type="SUPFAM" id="SSF48371">
    <property type="entry name" value="ARM repeat"/>
    <property type="match status" value="1"/>
</dbReference>
<keyword evidence="8" id="KW-0175">Coiled coil</keyword>
<comment type="subcellular location">
    <subcellularLocation>
        <location evidence="7">Nucleus</location>
        <location evidence="7">Nucleolus</location>
    </subcellularLocation>
</comment>
<dbReference type="InterPro" id="IPR016024">
    <property type="entry name" value="ARM-type_fold"/>
</dbReference>
<dbReference type="EMBL" id="VIIS01000441">
    <property type="protein sequence ID" value="KAF0309025.1"/>
    <property type="molecule type" value="Genomic_DNA"/>
</dbReference>
<sequence>MGEADRKVVRVMLDTGSNQSFVTSAVADQLHCQQLALDDMNVQSFGGGQTKQKMRKVQISLKGLCDGTPPLAITAYVVPTICSSPPRAEPAIRRHAHLKGLQLAEPVTLEGEDHTISVLIGQDYMREVIDGRMKIGTAGPIALGSRFGWIISGPSGSGKATQAATSNFIRAEKAEDLLQDLWSLEKFNQQWRHYQSTMQVFRLQPDQYNQNLDELTMFVAQVAHCYPETLALYPQELMDMLRQYSTVIDTDMRMTFVKALILLRNKNLLTPTALLELFFELLRCQDKALRDFLQSHIVSDIKNVNAKRKNMKLNSTLQNFMYSMLKDSHAKAAKIALDVMIDLYKKGVWNDQKTVNVITTALFSKTTKVMVTALKFFLGKDEDEEDSSDSESEDDTTAAKAVITSSNFTKKTRKKKRALEKAKALANKSKKKKKKSESFNFSALHLVNDAQGLAERLYKKLETLNERYEVKLMMMSLISRLVGIHELFLFNFYPLLQRFLQPHQRDVTRILQYAAQASHVLVPPDVIQPMLMTIANNFVTERNSSEVITVGINAIREVCVRCPLAMGEDLLQDLAQYKKYRDKNVMMAARSLIQHYRTTHPELLHRKDRGRPTEATGELERPAYGAVSARDYIPGAEVLDPENPTEDDGRGDEDDSDGWVNVSDGEIDEENEDVEDAELEDGAEDSEDEEGEAEEDAEGEESGEEIVDEEGEEEDDEGEESDEDEKVEEKVKTVKAPQRSRKSSVSSKVKSGSAVSTLSKEEKMARASAVVSSRLLTDSDFRRIERAQLAKQMDPLKKGGKRKADEMVEEEEERGEIVTLKNIERIHKKPKADKETRLLTAKAGKPDREQLKFGRPKGRVNPNASTTNKEKKKTKNFMMLRHKLKNKTKKSFSEKQVRT</sequence>
<dbReference type="InterPro" id="IPR048292">
    <property type="entry name" value="SDA1_C"/>
</dbReference>
<dbReference type="GO" id="GO:0015031">
    <property type="term" value="P:protein transport"/>
    <property type="evidence" value="ECO:0007669"/>
    <property type="project" value="UniProtKB-KW"/>
</dbReference>
<evidence type="ECO:0000256" key="3">
    <source>
        <dbReference type="ARBA" id="ARBA00022517"/>
    </source>
</evidence>
<dbReference type="InterPro" id="IPR012977">
    <property type="entry name" value="SDA1_N"/>
</dbReference>
<feature type="compositionally biased region" description="Acidic residues" evidence="9">
    <location>
        <begin position="639"/>
        <end position="657"/>
    </location>
</feature>
<evidence type="ECO:0000256" key="2">
    <source>
        <dbReference type="ARBA" id="ARBA00022448"/>
    </source>
</evidence>
<evidence type="ECO:0000313" key="12">
    <source>
        <dbReference type="Proteomes" id="UP000440578"/>
    </source>
</evidence>
<evidence type="ECO:0000256" key="5">
    <source>
        <dbReference type="ARBA" id="ARBA00022927"/>
    </source>
</evidence>
<dbReference type="GO" id="GO:0000055">
    <property type="term" value="P:ribosomal large subunit export from nucleus"/>
    <property type="evidence" value="ECO:0007669"/>
    <property type="project" value="UniProtKB-UniRule"/>
</dbReference>
<dbReference type="InterPro" id="IPR001995">
    <property type="entry name" value="Peptidase_A2_cat"/>
</dbReference>
<gene>
    <name evidence="11" type="primary">SDAD1_0</name>
    <name evidence="11" type="ORF">FJT64_019809</name>
</gene>
<accession>A0A6A4WQG1</accession>
<proteinExistence type="inferred from homology"/>
<keyword evidence="3 7" id="KW-0690">Ribosome biogenesis</keyword>
<evidence type="ECO:0000313" key="11">
    <source>
        <dbReference type="EMBL" id="KAF0309025.1"/>
    </source>
</evidence>
<feature type="coiled-coil region" evidence="8">
    <location>
        <begin position="415"/>
        <end position="467"/>
    </location>
</feature>
<keyword evidence="12" id="KW-1185">Reference proteome</keyword>
<feature type="compositionally biased region" description="Acidic residues" evidence="9">
    <location>
        <begin position="665"/>
        <end position="726"/>
    </location>
</feature>
<evidence type="ECO:0000256" key="1">
    <source>
        <dbReference type="ARBA" id="ARBA00005783"/>
    </source>
</evidence>
<feature type="region of interest" description="Disordered" evidence="9">
    <location>
        <begin position="599"/>
        <end position="773"/>
    </location>
</feature>
<dbReference type="Gene3D" id="2.40.70.10">
    <property type="entry name" value="Acid Proteases"/>
    <property type="match status" value="1"/>
</dbReference>
<keyword evidence="5 7" id="KW-0653">Protein transport</keyword>
<dbReference type="InterPro" id="IPR021109">
    <property type="entry name" value="Peptidase_aspartic_dom_sf"/>
</dbReference>
<evidence type="ECO:0000259" key="10">
    <source>
        <dbReference type="PROSITE" id="PS50175"/>
    </source>
</evidence>
<dbReference type="GO" id="GO:0042273">
    <property type="term" value="P:ribosomal large subunit biogenesis"/>
    <property type="evidence" value="ECO:0007669"/>
    <property type="project" value="UniProtKB-UniRule"/>
</dbReference>
<keyword evidence="6 7" id="KW-0539">Nucleus</keyword>
<dbReference type="GO" id="GO:0006508">
    <property type="term" value="P:proteolysis"/>
    <property type="evidence" value="ECO:0007669"/>
    <property type="project" value="InterPro"/>
</dbReference>
<dbReference type="InterPro" id="IPR007949">
    <property type="entry name" value="SDA1_MD"/>
</dbReference>
<dbReference type="GO" id="GO:0005730">
    <property type="term" value="C:nucleolus"/>
    <property type="evidence" value="ECO:0007669"/>
    <property type="project" value="UniProtKB-SubCell"/>
</dbReference>
<dbReference type="Pfam" id="PF08158">
    <property type="entry name" value="SDA1_HEAT"/>
    <property type="match status" value="1"/>
</dbReference>
<feature type="region of interest" description="Disordered" evidence="9">
    <location>
        <begin position="792"/>
        <end position="814"/>
    </location>
</feature>
<evidence type="ECO:0000256" key="7">
    <source>
        <dbReference type="RuleBase" id="RU365057"/>
    </source>
</evidence>
<dbReference type="Pfam" id="PF21638">
    <property type="entry name" value="SDA1_C"/>
    <property type="match status" value="1"/>
</dbReference>
<dbReference type="OrthoDB" id="2196187at2759"/>
<keyword evidence="4" id="KW-0378">Hydrolase</keyword>
<evidence type="ECO:0000256" key="4">
    <source>
        <dbReference type="ARBA" id="ARBA00022801"/>
    </source>
</evidence>
<comment type="similarity">
    <text evidence="1 7">Belongs to the SDA1 family.</text>
</comment>
<feature type="domain" description="Peptidase A2" evidence="10">
    <location>
        <begin position="9"/>
        <end position="114"/>
    </location>
</feature>
<keyword evidence="2 7" id="KW-0813">Transport</keyword>
<dbReference type="AlphaFoldDB" id="A0A6A4WQG1"/>